<dbReference type="InterPro" id="IPR014978">
    <property type="entry name" value="Gln-Leu-Gln_QLQ"/>
</dbReference>
<dbReference type="Gene3D" id="3.40.50.10810">
    <property type="entry name" value="Tandem AAA-ATPase domain"/>
    <property type="match status" value="1"/>
</dbReference>
<keyword evidence="10" id="KW-0547">Nucleotide-binding</keyword>
<feature type="compositionally biased region" description="Acidic residues" evidence="6">
    <location>
        <begin position="1732"/>
        <end position="1742"/>
    </location>
</feature>
<dbReference type="InterPro" id="IPR001650">
    <property type="entry name" value="Helicase_C-like"/>
</dbReference>
<accession>A0AAV9C3P1</accession>
<dbReference type="Pfam" id="PF00176">
    <property type="entry name" value="SNF2-rel_dom"/>
    <property type="match status" value="1"/>
</dbReference>
<dbReference type="SMART" id="SM00490">
    <property type="entry name" value="HELICc"/>
    <property type="match status" value="1"/>
</dbReference>
<feature type="region of interest" description="Disordered" evidence="6">
    <location>
        <begin position="610"/>
        <end position="658"/>
    </location>
</feature>
<dbReference type="SMART" id="SM00487">
    <property type="entry name" value="DEXDc"/>
    <property type="match status" value="1"/>
</dbReference>
<dbReference type="SMART" id="SM00951">
    <property type="entry name" value="QLQ"/>
    <property type="match status" value="1"/>
</dbReference>
<dbReference type="InterPro" id="IPR001487">
    <property type="entry name" value="Bromodomain"/>
</dbReference>
<evidence type="ECO:0000256" key="6">
    <source>
        <dbReference type="SAM" id="MobiDB-lite"/>
    </source>
</evidence>
<evidence type="ECO:0000259" key="7">
    <source>
        <dbReference type="PROSITE" id="PS51192"/>
    </source>
</evidence>
<feature type="compositionally biased region" description="Polar residues" evidence="6">
    <location>
        <begin position="399"/>
        <end position="414"/>
    </location>
</feature>
<feature type="compositionally biased region" description="Basic and acidic residues" evidence="6">
    <location>
        <begin position="26"/>
        <end position="35"/>
    </location>
</feature>
<keyword evidence="4" id="KW-0103">Bromodomain</keyword>
<sequence length="2313" mass="259519">MGSGERLPLLLAEDGKEGGSGDEEGEGHVEEEVGGARRGGAEGPDAKGVEGSCQGREVKEENSEGRSRQWRTPIGGFDPGFPLKLGSRQPSFFPPLIWARAHAIGRWRRRSRPEQSGRGSAASVVLVGGGGFSIVVFLGRVRASLRGGGHHGVVSGNSIPSSSGATPSIQQQPRKFMDLSQQQGAGQAREESHNKGHAPDQHAQNPMQQAYLQYAFQAAQQQKSYGVMQFNQQGKMGMAGPSSKEHEMHMNNPKMQDLMSIQAANQGQASMFKKSVEHFPHSEKQSDQGLASNDQKSELRPTQTAVGQPTSTNMARARLPSPHTHSNMQAIANNQMAVAQLQAFQAWAKDNNIDLSLPAGANMIPQLYALWQSKMGALQRANEPNVSASHLSCLTPARQQVMSSPAGSENSAHGNSVGDLSVQASSVKGRQQALPPEQVSSAMGNPGIVNSNSNILLQHQQIDTQNRENQNERAARHQIPSGNGGPIMHPSQLSTGMAQRAQPSHSKNAVSGSETPQMQYHRQMQQSNAPASQSPVSPSETSGAQFPSHSAPPAQAAQHCGFTKQQLHVLKAQILAFRRLKRGEALPREVLQSIAPPPLDLQQQRISPLPGAVNQDRSAGKSVEVPPRNVETNDKTPQITSFSKGQSLSEEESFAGDEKAGTVGQFQGVAPGPVRETIQVESVAKPEQANAAPIKSEPEVERVSQKIPVKDVFPADKGKALPHQVSAAEQMKKPTTMGTTPPPRDVGASRKYCGPLFDFPCFARKNDPVGAMTLSNSTSNLMLSYDVKDLLLDEGMDVLNKKRMDNLKKVEDLLAVNLERKRIRPDLVLRLQIEEKKLRLTDFQARMRDEIDQQQQEIMGMPDRLYRKFVRVCERQRAELTRQVQLSQRVIREKQIKSIFLWRKRLLESHWAIRDARTTRNRGIAKYHERMLREFSKRNDDDRNKRMEALKNNDVDRYREMLLEQQTNIPGDASQRYAVLSSFLSQTEEYLHKLGGKITAAKNHQEIEEAANAAATNARLQGLSEEEVKIAASCAGEEILIRKRFSEMNARRDNSSVNKYYNLAHAVHERILRQPSMLRAGTLRDYQLVGLQWMLSLYNNKLNGILADEMGLGKTVQVMALIAYLMEFKGNYGPHLIIVPNAVLVNWKSELHNWLPSASCIFYVGAKDQRSKLFSHEVCAMKFNVLVTTYEFVMYDRSKLSKIEWKYIIIDEAQRMKDRESVLARDLDKYKCQRRLLLTGTPLQNDLKELWSLLNLLLPEVFDNRKAFHDWFSKPFQRDAPSHNAEEDDWLETEKKVIIIHRLHQILEPFMLRRRVEDVEGSLPPKVSVVLRCRMSAIQGAIYDWIKSTGTIRVNPDDEKRKVDKNPVYQVRMYKNLNNKCMELRKTCNHPLLNYPYFDDLSKVFIVRSCGKLWMLDRILIKLQRTGHRVLLFSTMTKLLDILEEYLQWRHLIYRRIDGTTSLEDRESAIVDFNSPGSNCFIFLLSIRAAGRGLNLQTADTVVIYDPDPNPQNEEQAVARAHRIGQTREVKVIYMEAVVDKISSYQKEDELRSGGTADSEDDLAGKDRYIGSIESLIRNNIQQYKIDMANEVINAGRFDQRTTHEERRMTLETLLHDEERYQETVHDVPSLQEVNRMIARSEEEIELFDQMDEEFDWTGEMMKHHHVPKWLRAGSREVNVAIASLSKKPSKIGLVENADMESNEVPSGVSERRRGRPRASSGRQNFSIYRELDDEIEEDEVSSEDRNEYSMHEEDGETGEYEDEEFSGAVGVPPSNRESEDEGLVCDGGAYESPQPLEGARISNKFEEAGSSGSSSGSRKVVQLATPSISPQKFGSLSALDARSGSLSKSMPEELEEGEIAFSGDSHMDLQQSGSWTHDRDDGEDEQVLQPTIKRKRSMRMRPRHHAEKLEEKSSRVKFFPLHGNPSPLDHEYDLQSRTDPELEPFSEPVADRTDHSDPVLKQRRNLPLRKGTNTGKSLVIPKPSRLNSFLASEENRVEFSRESWNCKTMNSGGPIFSGSSMSDVVRRKCKNVISKLQRRIDKDGQQIVPLLSDMLKRNGKSSFLVSLQRIDQRIDSSEYKSEMDFVADVQSTFKNAVQFYGNSNEVRTEARKLQDIFFEIMRIAFPDMDIREAKNALTFLGPAPTSGPSQKQPHVGQTKRHNKLMNNAEPDPVPSRLMPTDESNRTTQVNVPKSQKESRLPGGLVQGQSSDGPHLSTHPGELVICKKKRNDRDKTMVKPRIGPMSPPIPVSPTGSSRNVRAQTSVPPVGRVHPPSQQVSSVGGGPGGIIEAQWAKPVKRMRTDTGKRRPSHL</sequence>
<feature type="region of interest" description="Disordered" evidence="6">
    <location>
        <begin position="2165"/>
        <end position="2220"/>
    </location>
</feature>
<feature type="compositionally biased region" description="Low complexity" evidence="6">
    <location>
        <begin position="544"/>
        <end position="559"/>
    </location>
</feature>
<feature type="region of interest" description="Disordered" evidence="6">
    <location>
        <begin position="1697"/>
        <end position="1912"/>
    </location>
</feature>
<proteinExistence type="predicted"/>
<dbReference type="Pfam" id="PF00439">
    <property type="entry name" value="Bromodomain"/>
    <property type="match status" value="1"/>
</dbReference>
<keyword evidence="11" id="KW-1185">Reference proteome</keyword>
<dbReference type="CDD" id="cd18793">
    <property type="entry name" value="SF2_C_SNF"/>
    <property type="match status" value="1"/>
</dbReference>
<protein>
    <submittedName>
        <fullName evidence="10">ATP-dependent helicase BRM</fullName>
    </submittedName>
</protein>
<name>A0AAV9C3P1_ACOCL</name>
<keyword evidence="5" id="KW-0539">Nucleus</keyword>
<feature type="compositionally biased region" description="Basic and acidic residues" evidence="6">
    <location>
        <begin position="276"/>
        <end position="286"/>
    </location>
</feature>
<feature type="compositionally biased region" description="Polar residues" evidence="6">
    <location>
        <begin position="635"/>
        <end position="648"/>
    </location>
</feature>
<dbReference type="SMART" id="SM00297">
    <property type="entry name" value="BROMO"/>
    <property type="match status" value="1"/>
</dbReference>
<feature type="region of interest" description="Disordered" evidence="6">
    <location>
        <begin position="276"/>
        <end position="325"/>
    </location>
</feature>
<keyword evidence="10" id="KW-0067">ATP-binding</keyword>
<dbReference type="FunFam" id="3.40.50.10810:FF:000017">
    <property type="entry name" value="ATP-dependent helicase BRM"/>
    <property type="match status" value="1"/>
</dbReference>
<dbReference type="EMBL" id="JAUJYO010000021">
    <property type="protein sequence ID" value="KAK1283347.1"/>
    <property type="molecule type" value="Genomic_DNA"/>
</dbReference>
<dbReference type="InterPro" id="IPR038718">
    <property type="entry name" value="SNF2-like_sf"/>
</dbReference>
<dbReference type="PROSITE" id="PS51192">
    <property type="entry name" value="HELICASE_ATP_BIND_1"/>
    <property type="match status" value="1"/>
</dbReference>
<feature type="region of interest" description="Disordered" evidence="6">
    <location>
        <begin position="726"/>
        <end position="745"/>
    </location>
</feature>
<organism evidence="10 11">
    <name type="scientific">Acorus calamus</name>
    <name type="common">Sweet flag</name>
    <dbReference type="NCBI Taxonomy" id="4465"/>
    <lineage>
        <taxon>Eukaryota</taxon>
        <taxon>Viridiplantae</taxon>
        <taxon>Streptophyta</taxon>
        <taxon>Embryophyta</taxon>
        <taxon>Tracheophyta</taxon>
        <taxon>Spermatophyta</taxon>
        <taxon>Magnoliopsida</taxon>
        <taxon>Liliopsida</taxon>
        <taxon>Acoraceae</taxon>
        <taxon>Acorus</taxon>
    </lineage>
</organism>
<keyword evidence="3" id="KW-0805">Transcription regulation</keyword>
<feature type="region of interest" description="Disordered" evidence="6">
    <location>
        <begin position="463"/>
        <end position="559"/>
    </location>
</feature>
<dbReference type="FunFam" id="3.40.50.300:FF:000762">
    <property type="entry name" value="ATP-dependent helicase BRM"/>
    <property type="match status" value="1"/>
</dbReference>
<dbReference type="InterPro" id="IPR000330">
    <property type="entry name" value="SNF2_N"/>
</dbReference>
<dbReference type="Gene3D" id="3.40.50.300">
    <property type="entry name" value="P-loop containing nucleotide triphosphate hydrolases"/>
    <property type="match status" value="1"/>
</dbReference>
<reference evidence="10" key="1">
    <citation type="journal article" date="2023" name="Nat. Commun.">
        <title>Diploid and tetraploid genomes of Acorus and the evolution of monocots.</title>
        <authorList>
            <person name="Ma L."/>
            <person name="Liu K.W."/>
            <person name="Li Z."/>
            <person name="Hsiao Y.Y."/>
            <person name="Qi Y."/>
            <person name="Fu T."/>
            <person name="Tang G.D."/>
            <person name="Zhang D."/>
            <person name="Sun W.H."/>
            <person name="Liu D.K."/>
            <person name="Li Y."/>
            <person name="Chen G.Z."/>
            <person name="Liu X.D."/>
            <person name="Liao X.Y."/>
            <person name="Jiang Y.T."/>
            <person name="Yu X."/>
            <person name="Hao Y."/>
            <person name="Huang J."/>
            <person name="Zhao X.W."/>
            <person name="Ke S."/>
            <person name="Chen Y.Y."/>
            <person name="Wu W.L."/>
            <person name="Hsu J.L."/>
            <person name="Lin Y.F."/>
            <person name="Huang M.D."/>
            <person name="Li C.Y."/>
            <person name="Huang L."/>
            <person name="Wang Z.W."/>
            <person name="Zhao X."/>
            <person name="Zhong W.Y."/>
            <person name="Peng D.H."/>
            <person name="Ahmad S."/>
            <person name="Lan S."/>
            <person name="Zhang J.S."/>
            <person name="Tsai W.C."/>
            <person name="Van de Peer Y."/>
            <person name="Liu Z.J."/>
        </authorList>
    </citation>
    <scope>NUCLEOTIDE SEQUENCE</scope>
    <source>
        <strain evidence="10">CP</strain>
    </source>
</reference>
<evidence type="ECO:0000256" key="1">
    <source>
        <dbReference type="ARBA" id="ARBA00004123"/>
    </source>
</evidence>
<feature type="compositionally biased region" description="Basic residues" evidence="6">
    <location>
        <begin position="1893"/>
        <end position="1907"/>
    </location>
</feature>
<feature type="region of interest" description="Disordered" evidence="6">
    <location>
        <begin position="399"/>
        <end position="418"/>
    </location>
</feature>
<keyword evidence="2" id="KW-0378">Hydrolase</keyword>
<feature type="compositionally biased region" description="Polar residues" evidence="6">
    <location>
        <begin position="159"/>
        <end position="185"/>
    </location>
</feature>
<dbReference type="Pfam" id="PF08880">
    <property type="entry name" value="QLQ"/>
    <property type="match status" value="1"/>
</dbReference>
<dbReference type="PROSITE" id="PS51666">
    <property type="entry name" value="QLQ"/>
    <property type="match status" value="1"/>
</dbReference>
<feature type="compositionally biased region" description="Basic and acidic residues" evidence="6">
    <location>
        <begin position="465"/>
        <end position="475"/>
    </location>
</feature>
<evidence type="ECO:0000256" key="3">
    <source>
        <dbReference type="ARBA" id="ARBA00023015"/>
    </source>
</evidence>
<feature type="compositionally biased region" description="Polar residues" evidence="6">
    <location>
        <begin position="287"/>
        <end position="314"/>
    </location>
</feature>
<dbReference type="SUPFAM" id="SSF47370">
    <property type="entry name" value="Bromodomain"/>
    <property type="match status" value="1"/>
</dbReference>
<evidence type="ECO:0000256" key="5">
    <source>
        <dbReference type="ARBA" id="ARBA00023242"/>
    </source>
</evidence>
<dbReference type="PANTHER" id="PTHR10799">
    <property type="entry name" value="SNF2/RAD54 HELICASE FAMILY"/>
    <property type="match status" value="1"/>
</dbReference>
<dbReference type="GO" id="GO:0005634">
    <property type="term" value="C:nucleus"/>
    <property type="evidence" value="ECO:0007669"/>
    <property type="project" value="UniProtKB-SubCell"/>
</dbReference>
<dbReference type="PROSITE" id="PS51194">
    <property type="entry name" value="HELICASE_CTER"/>
    <property type="match status" value="1"/>
</dbReference>
<dbReference type="InterPro" id="IPR049730">
    <property type="entry name" value="SNF2/RAD54-like_C"/>
</dbReference>
<dbReference type="GO" id="GO:0016787">
    <property type="term" value="F:hydrolase activity"/>
    <property type="evidence" value="ECO:0007669"/>
    <property type="project" value="UniProtKB-KW"/>
</dbReference>
<dbReference type="InterPro" id="IPR036427">
    <property type="entry name" value="Bromodomain-like_sf"/>
</dbReference>
<feature type="compositionally biased region" description="Basic and acidic residues" evidence="6">
    <location>
        <begin position="1743"/>
        <end position="1753"/>
    </location>
</feature>
<dbReference type="InterPro" id="IPR014001">
    <property type="entry name" value="Helicase_ATP-bd"/>
</dbReference>
<feature type="domain" description="Helicase ATP-binding" evidence="7">
    <location>
        <begin position="1095"/>
        <end position="1260"/>
    </location>
</feature>
<dbReference type="InterPro" id="IPR027417">
    <property type="entry name" value="P-loop_NTPase"/>
</dbReference>
<feature type="compositionally biased region" description="Basic and acidic residues" evidence="6">
    <location>
        <begin position="56"/>
        <end position="67"/>
    </location>
</feature>
<feature type="compositionally biased region" description="Polar residues" evidence="6">
    <location>
        <begin position="2253"/>
        <end position="2266"/>
    </location>
</feature>
<evidence type="ECO:0000259" key="8">
    <source>
        <dbReference type="PROSITE" id="PS51194"/>
    </source>
</evidence>
<feature type="domain" description="Helicase C-terminal" evidence="8">
    <location>
        <begin position="1415"/>
        <end position="1592"/>
    </location>
</feature>
<dbReference type="SUPFAM" id="SSF52540">
    <property type="entry name" value="P-loop containing nucleoside triphosphate hydrolases"/>
    <property type="match status" value="2"/>
</dbReference>
<evidence type="ECO:0000256" key="2">
    <source>
        <dbReference type="ARBA" id="ARBA00022801"/>
    </source>
</evidence>
<keyword evidence="10" id="KW-0347">Helicase</keyword>
<feature type="region of interest" description="Disordered" evidence="6">
    <location>
        <begin position="2237"/>
        <end position="2313"/>
    </location>
</feature>
<gene>
    <name evidence="10" type="primary">BRM</name>
    <name evidence="10" type="ORF">QJS10_CPB21g00401</name>
</gene>
<feature type="region of interest" description="Disordered" evidence="6">
    <location>
        <begin position="153"/>
        <end position="203"/>
    </location>
</feature>
<feature type="compositionally biased region" description="Basic and acidic residues" evidence="6">
    <location>
        <begin position="188"/>
        <end position="200"/>
    </location>
</feature>
<feature type="region of interest" description="Disordered" evidence="6">
    <location>
        <begin position="1"/>
        <end position="74"/>
    </location>
</feature>
<keyword evidence="3" id="KW-0804">Transcription</keyword>
<evidence type="ECO:0000259" key="9">
    <source>
        <dbReference type="PROSITE" id="PS51666"/>
    </source>
</evidence>
<dbReference type="Gene3D" id="1.20.920.10">
    <property type="entry name" value="Bromodomain-like"/>
    <property type="match status" value="1"/>
</dbReference>
<dbReference type="GO" id="GO:0004386">
    <property type="term" value="F:helicase activity"/>
    <property type="evidence" value="ECO:0007669"/>
    <property type="project" value="UniProtKB-KW"/>
</dbReference>
<feature type="domain" description="QLQ" evidence="9">
    <location>
        <begin position="561"/>
        <end position="596"/>
    </location>
</feature>
<dbReference type="GO" id="GO:0006355">
    <property type="term" value="P:regulation of DNA-templated transcription"/>
    <property type="evidence" value="ECO:0007669"/>
    <property type="project" value="InterPro"/>
</dbReference>
<comment type="subcellular location">
    <subcellularLocation>
        <location evidence="1">Nucleus</location>
    </subcellularLocation>
</comment>
<evidence type="ECO:0000313" key="11">
    <source>
        <dbReference type="Proteomes" id="UP001180020"/>
    </source>
</evidence>
<dbReference type="GO" id="GO:0005524">
    <property type="term" value="F:ATP binding"/>
    <property type="evidence" value="ECO:0007669"/>
    <property type="project" value="InterPro"/>
</dbReference>
<dbReference type="Proteomes" id="UP001180020">
    <property type="component" value="Unassembled WGS sequence"/>
</dbReference>
<dbReference type="CDD" id="cd04369">
    <property type="entry name" value="Bromodomain"/>
    <property type="match status" value="1"/>
</dbReference>
<feature type="compositionally biased region" description="Polar residues" evidence="6">
    <location>
        <begin position="1825"/>
        <end position="1835"/>
    </location>
</feature>
<reference evidence="10" key="2">
    <citation type="submission" date="2023-06" db="EMBL/GenBank/DDBJ databases">
        <authorList>
            <person name="Ma L."/>
            <person name="Liu K.-W."/>
            <person name="Li Z."/>
            <person name="Hsiao Y.-Y."/>
            <person name="Qi Y."/>
            <person name="Fu T."/>
            <person name="Tang G."/>
            <person name="Zhang D."/>
            <person name="Sun W.-H."/>
            <person name="Liu D.-K."/>
            <person name="Li Y."/>
            <person name="Chen G.-Z."/>
            <person name="Liu X.-D."/>
            <person name="Liao X.-Y."/>
            <person name="Jiang Y.-T."/>
            <person name="Yu X."/>
            <person name="Hao Y."/>
            <person name="Huang J."/>
            <person name="Zhao X.-W."/>
            <person name="Ke S."/>
            <person name="Chen Y.-Y."/>
            <person name="Wu W.-L."/>
            <person name="Hsu J.-L."/>
            <person name="Lin Y.-F."/>
            <person name="Huang M.-D."/>
            <person name="Li C.-Y."/>
            <person name="Huang L."/>
            <person name="Wang Z.-W."/>
            <person name="Zhao X."/>
            <person name="Zhong W.-Y."/>
            <person name="Peng D.-H."/>
            <person name="Ahmad S."/>
            <person name="Lan S."/>
            <person name="Zhang J.-S."/>
            <person name="Tsai W.-C."/>
            <person name="Van De Peer Y."/>
            <person name="Liu Z.-J."/>
        </authorList>
    </citation>
    <scope>NUCLEOTIDE SEQUENCE</scope>
    <source>
        <strain evidence="10">CP</strain>
        <tissue evidence="10">Leaves</tissue>
    </source>
</reference>
<dbReference type="Pfam" id="PF00271">
    <property type="entry name" value="Helicase_C"/>
    <property type="match status" value="1"/>
</dbReference>
<comment type="caution">
    <text evidence="10">The sequence shown here is derived from an EMBL/GenBank/DDBJ whole genome shotgun (WGS) entry which is preliminary data.</text>
</comment>
<evidence type="ECO:0000313" key="10">
    <source>
        <dbReference type="EMBL" id="KAK1283347.1"/>
    </source>
</evidence>
<evidence type="ECO:0000256" key="4">
    <source>
        <dbReference type="ARBA" id="ARBA00023117"/>
    </source>
</evidence>
<feature type="compositionally biased region" description="Polar residues" evidence="6">
    <location>
        <begin position="438"/>
        <end position="451"/>
    </location>
</feature>
<feature type="compositionally biased region" description="Polar residues" evidence="6">
    <location>
        <begin position="491"/>
        <end position="543"/>
    </location>
</feature>
<feature type="compositionally biased region" description="Acidic residues" evidence="6">
    <location>
        <begin position="1754"/>
        <end position="1766"/>
    </location>
</feature>
<feature type="region of interest" description="Disordered" evidence="6">
    <location>
        <begin position="423"/>
        <end position="451"/>
    </location>
</feature>